<organism evidence="1 2">
    <name type="scientific">Salmonella enterica I</name>
    <dbReference type="NCBI Taxonomy" id="59201"/>
    <lineage>
        <taxon>Bacteria</taxon>
        <taxon>Pseudomonadati</taxon>
        <taxon>Pseudomonadota</taxon>
        <taxon>Gammaproteobacteria</taxon>
        <taxon>Enterobacterales</taxon>
        <taxon>Enterobacteriaceae</taxon>
        <taxon>Salmonella</taxon>
    </lineage>
</organism>
<protein>
    <submittedName>
        <fullName evidence="1">Uncharacterized protein</fullName>
    </submittedName>
</protein>
<dbReference type="Pfam" id="PF23502">
    <property type="entry name" value="YdgV"/>
    <property type="match status" value="1"/>
</dbReference>
<proteinExistence type="predicted"/>
<evidence type="ECO:0000313" key="2">
    <source>
        <dbReference type="Proteomes" id="UP000254712"/>
    </source>
</evidence>
<evidence type="ECO:0000313" key="1">
    <source>
        <dbReference type="EMBL" id="SUH37585.1"/>
    </source>
</evidence>
<dbReference type="EMBL" id="UGXT01000002">
    <property type="protein sequence ID" value="SUH37585.1"/>
    <property type="molecule type" value="Genomic_DNA"/>
</dbReference>
<name>A0A379WTZ4_SALET</name>
<dbReference type="Proteomes" id="UP000254712">
    <property type="component" value="Unassembled WGS sequence"/>
</dbReference>
<gene>
    <name evidence="1" type="primary">SBOV14791</name>
    <name evidence="1" type="ORF">NCTC8261_03884</name>
</gene>
<reference evidence="1 2" key="1">
    <citation type="submission" date="2018-06" db="EMBL/GenBank/DDBJ databases">
        <authorList>
            <consortium name="Pathogen Informatics"/>
            <person name="Doyle S."/>
        </authorList>
    </citation>
    <scope>NUCLEOTIDE SEQUENCE [LARGE SCALE GENOMIC DNA]</scope>
    <source>
        <strain evidence="1 2">NCTC8261</strain>
    </source>
</reference>
<dbReference type="AlphaFoldDB" id="A0A379WTZ4"/>
<sequence length="65" mass="7593">MTRSNTADNCNIMDNMFSAFFSTQTHLHSTSFFLLIGEQHWRNATLVSHFCLSWRQCAVLTDFIF</sequence>
<accession>A0A379WTZ4</accession>
<dbReference type="InterPro" id="IPR057002">
    <property type="entry name" value="YdgV"/>
</dbReference>